<keyword evidence="1" id="KW-0396">Initiation factor</keyword>
<gene>
    <name evidence="1" type="ORF">OWV82_001644</name>
</gene>
<reference evidence="1 2" key="1">
    <citation type="journal article" date="2023" name="Science">
        <title>Complex scaffold remodeling in plant triterpene biosynthesis.</title>
        <authorList>
            <person name="De La Pena R."/>
            <person name="Hodgson H."/>
            <person name="Liu J.C."/>
            <person name="Stephenson M.J."/>
            <person name="Martin A.C."/>
            <person name="Owen C."/>
            <person name="Harkess A."/>
            <person name="Leebens-Mack J."/>
            <person name="Jimenez L.E."/>
            <person name="Osbourn A."/>
            <person name="Sattely E.S."/>
        </authorList>
    </citation>
    <scope>NUCLEOTIDE SEQUENCE [LARGE SCALE GENOMIC DNA]</scope>
    <source>
        <strain evidence="2">cv. JPN11</strain>
        <tissue evidence="1">Leaf</tissue>
    </source>
</reference>
<organism evidence="1 2">
    <name type="scientific">Melia azedarach</name>
    <name type="common">Chinaberry tree</name>
    <dbReference type="NCBI Taxonomy" id="155640"/>
    <lineage>
        <taxon>Eukaryota</taxon>
        <taxon>Viridiplantae</taxon>
        <taxon>Streptophyta</taxon>
        <taxon>Embryophyta</taxon>
        <taxon>Tracheophyta</taxon>
        <taxon>Spermatophyta</taxon>
        <taxon>Magnoliopsida</taxon>
        <taxon>eudicotyledons</taxon>
        <taxon>Gunneridae</taxon>
        <taxon>Pentapetalae</taxon>
        <taxon>rosids</taxon>
        <taxon>malvids</taxon>
        <taxon>Sapindales</taxon>
        <taxon>Meliaceae</taxon>
        <taxon>Melia</taxon>
    </lineage>
</organism>
<name>A0ACC1Z0F9_MELAZ</name>
<evidence type="ECO:0000313" key="1">
    <source>
        <dbReference type="EMBL" id="KAJ4728759.1"/>
    </source>
</evidence>
<comment type="caution">
    <text evidence="1">The sequence shown here is derived from an EMBL/GenBank/DDBJ whole genome shotgun (WGS) entry which is preliminary data.</text>
</comment>
<dbReference type="EMBL" id="CM051394">
    <property type="protein sequence ID" value="KAJ4728759.1"/>
    <property type="molecule type" value="Genomic_DNA"/>
</dbReference>
<accession>A0ACC1Z0F9</accession>
<proteinExistence type="predicted"/>
<keyword evidence="2" id="KW-1185">Reference proteome</keyword>
<keyword evidence="1" id="KW-0648">Protein biosynthesis</keyword>
<protein>
    <submittedName>
        <fullName evidence="1">Eukaryotic translation initiation factor 3 subunit B</fullName>
    </submittedName>
</protein>
<sequence>MADTIVTTAMEEAQEAAVKLPMQRPLYQQIQINDSDDNDFDVLHEEDDDQSLDKFVVVDNLPVVGPEKFEKLKSVVCRIFNVIKDDMFFMPLDSDTGQSLGYCFIEYNTPQEAELARKNRDGHVMGKVKQYELSVRLFNEFDRIVNVTDEWNPPNTEPNVCKENLQEWLLDYKARDQFLIHTDSELEVSWNDIVQLNPEVVQLLHNENEGLVQWSPLGTYLTTTNKQGVSVWGGAKTFKPLNHYSYQEVELVDFSLAEKYLVTYSSHEPESPQEKYNVVLNIFDIRTGKVKKSFKGSAKDFGISRDKGIPSIAWPLIRWSDDKDDKYFALIGKNAIHVHEREADSFKKCLEVENVKYFSWSPADSVIAIFSPELNSVNRPAKVSLIKLPDKQELRQKSFLNVSDCRMYWQSNGEYLAIKVERYTKTRKSTYSGLELFHMKERDIPIETLELENMEKIIMFAWEPKGQRFAVIHGDNTRPDVSFYSMVNAVNKGHCTKLKTLRDRQVNALYWSPTGCFGVLAGMNGFKGQLEFYDVHNLQTIATTEHYMVTNVEWDPTGRYVATSVTTAHEIENGFNIWSFYGRLLYKIPRDHLFQFSWRPRPPLLLSAEKEEEIKKNLRKYSKKYEVEDNDASMYLNEQEQQRRKIGVEEWNRRMVEWKRLHEEEKDQRRMLRDEEASEEEDKNIGDEVEIEEVLNVVKEIMAF</sequence>
<dbReference type="Proteomes" id="UP001164539">
    <property type="component" value="Chromosome 1"/>
</dbReference>
<evidence type="ECO:0000313" key="2">
    <source>
        <dbReference type="Proteomes" id="UP001164539"/>
    </source>
</evidence>